<dbReference type="InterPro" id="IPR036259">
    <property type="entry name" value="MFS_trans_sf"/>
</dbReference>
<feature type="transmembrane region" description="Helical" evidence="8">
    <location>
        <begin position="155"/>
        <end position="175"/>
    </location>
</feature>
<feature type="transmembrane region" description="Helical" evidence="8">
    <location>
        <begin position="187"/>
        <end position="207"/>
    </location>
</feature>
<proteinExistence type="predicted"/>
<keyword evidence="2" id="KW-0813">Transport</keyword>
<accession>A0A6G9HB34</accession>
<keyword evidence="5 8" id="KW-1133">Transmembrane helix</keyword>
<dbReference type="Proteomes" id="UP000501179">
    <property type="component" value="Chromosome"/>
</dbReference>
<sequence>MLAVLSLAAFMASLDVFIVNVAFDKIGESFHGSSVSDLSWVLNAYAIIYAALLVPLGRLADKIGRKRMFLLGLGLFTLASVACAAAPGLWWLVVFRVVQAVGAAALTPTSLGLLLASVPAEKRMPYVRIWSAVAGIAAAAGPVLGGLLVSASWRWVFLVNLPVGILALVAAARVVPDSRDANVSKVPDMLGAAVLTLGIGALALAIVKGGDWGWGSGDTVAAFVAAAVLLVWFVWRAEHHPVPLLEPDLYKVRTFAAANIAMITFSVGFAGYLLTLVLWLQNVWHWSTVSTGLAVAPGPAVVPIVAVLVQRLGHRIHPGVLTTLGCLVFGAGIVTTLLLVGPHGSDYASALLPGELLSGIGIGLALPTLLGSATAGLPPHRASTGSGAINMTRQIGYVLGVSVILAILGTPTSYAAAHTAFVHGWWTLAAVELAAATAALGLLPRRPRNPAPSSP</sequence>
<keyword evidence="11" id="KW-1185">Reference proteome</keyword>
<dbReference type="InterPro" id="IPR004638">
    <property type="entry name" value="EmrB-like"/>
</dbReference>
<dbReference type="InterPro" id="IPR020846">
    <property type="entry name" value="MFS_dom"/>
</dbReference>
<organism evidence="10 11">
    <name type="scientific">Streptomyces liangshanensis</name>
    <dbReference type="NCBI Taxonomy" id="2717324"/>
    <lineage>
        <taxon>Bacteria</taxon>
        <taxon>Bacillati</taxon>
        <taxon>Actinomycetota</taxon>
        <taxon>Actinomycetes</taxon>
        <taxon>Kitasatosporales</taxon>
        <taxon>Streptomycetaceae</taxon>
        <taxon>Streptomyces</taxon>
    </lineage>
</organism>
<evidence type="ECO:0000256" key="1">
    <source>
        <dbReference type="ARBA" id="ARBA00004651"/>
    </source>
</evidence>
<dbReference type="PROSITE" id="PS00216">
    <property type="entry name" value="SUGAR_TRANSPORT_1"/>
    <property type="match status" value="1"/>
</dbReference>
<evidence type="ECO:0000256" key="7">
    <source>
        <dbReference type="ARBA" id="ARBA00023251"/>
    </source>
</evidence>
<dbReference type="SUPFAM" id="SSF103473">
    <property type="entry name" value="MFS general substrate transporter"/>
    <property type="match status" value="2"/>
</dbReference>
<keyword evidence="7" id="KW-0046">Antibiotic resistance</keyword>
<dbReference type="Gene3D" id="1.20.1250.20">
    <property type="entry name" value="MFS general substrate transporter like domains"/>
    <property type="match status" value="1"/>
</dbReference>
<feature type="transmembrane region" description="Helical" evidence="8">
    <location>
        <begin position="256"/>
        <end position="280"/>
    </location>
</feature>
<feature type="domain" description="Major facilitator superfamily (MFS) profile" evidence="9">
    <location>
        <begin position="1"/>
        <end position="447"/>
    </location>
</feature>
<dbReference type="InterPro" id="IPR005829">
    <property type="entry name" value="Sugar_transporter_CS"/>
</dbReference>
<dbReference type="AlphaFoldDB" id="A0A6G9HB34"/>
<dbReference type="Gene3D" id="1.20.1720.10">
    <property type="entry name" value="Multidrug resistance protein D"/>
    <property type="match status" value="1"/>
</dbReference>
<evidence type="ECO:0000256" key="3">
    <source>
        <dbReference type="ARBA" id="ARBA00022475"/>
    </source>
</evidence>
<protein>
    <submittedName>
        <fullName evidence="10">MFS transporter</fullName>
    </submittedName>
</protein>
<dbReference type="GO" id="GO:0022857">
    <property type="term" value="F:transmembrane transporter activity"/>
    <property type="evidence" value="ECO:0007669"/>
    <property type="project" value="InterPro"/>
</dbReference>
<evidence type="ECO:0000256" key="8">
    <source>
        <dbReference type="SAM" id="Phobius"/>
    </source>
</evidence>
<evidence type="ECO:0000313" key="10">
    <source>
        <dbReference type="EMBL" id="QIQ07257.1"/>
    </source>
</evidence>
<dbReference type="GO" id="GO:0046677">
    <property type="term" value="P:response to antibiotic"/>
    <property type="evidence" value="ECO:0007669"/>
    <property type="project" value="UniProtKB-KW"/>
</dbReference>
<dbReference type="GO" id="GO:0005886">
    <property type="term" value="C:plasma membrane"/>
    <property type="evidence" value="ECO:0007669"/>
    <property type="project" value="UniProtKB-SubCell"/>
</dbReference>
<dbReference type="EMBL" id="CP050177">
    <property type="protein sequence ID" value="QIQ07257.1"/>
    <property type="molecule type" value="Genomic_DNA"/>
</dbReference>
<feature type="transmembrane region" description="Helical" evidence="8">
    <location>
        <begin position="129"/>
        <end position="149"/>
    </location>
</feature>
<dbReference type="PANTHER" id="PTHR42718">
    <property type="entry name" value="MAJOR FACILITATOR SUPERFAMILY MULTIDRUG TRANSPORTER MFSC"/>
    <property type="match status" value="1"/>
</dbReference>
<evidence type="ECO:0000256" key="4">
    <source>
        <dbReference type="ARBA" id="ARBA00022692"/>
    </source>
</evidence>
<dbReference type="CDD" id="cd17321">
    <property type="entry name" value="MFS_MMR_MDR_like"/>
    <property type="match status" value="1"/>
</dbReference>
<comment type="subcellular location">
    <subcellularLocation>
        <location evidence="1">Cell membrane</location>
        <topology evidence="1">Multi-pass membrane protein</topology>
    </subcellularLocation>
</comment>
<feature type="transmembrane region" description="Helical" evidence="8">
    <location>
        <begin position="97"/>
        <end position="117"/>
    </location>
</feature>
<feature type="transmembrane region" description="Helical" evidence="8">
    <location>
        <begin position="321"/>
        <end position="344"/>
    </location>
</feature>
<evidence type="ECO:0000313" key="11">
    <source>
        <dbReference type="Proteomes" id="UP000501179"/>
    </source>
</evidence>
<keyword evidence="3" id="KW-1003">Cell membrane</keyword>
<dbReference type="InterPro" id="IPR011701">
    <property type="entry name" value="MFS"/>
</dbReference>
<gene>
    <name evidence="10" type="ORF">HA039_30620</name>
</gene>
<reference evidence="10 11" key="1">
    <citation type="submission" date="2020-03" db="EMBL/GenBank/DDBJ databases">
        <title>A novel species.</title>
        <authorList>
            <person name="Gao J."/>
        </authorList>
    </citation>
    <scope>NUCLEOTIDE SEQUENCE [LARGE SCALE GENOMIC DNA]</scope>
    <source>
        <strain evidence="10 11">QMT-12</strain>
    </source>
</reference>
<dbReference type="PANTHER" id="PTHR42718:SF48">
    <property type="entry name" value="CONSERVED TWO-DOMAIN MEMBRANE PROTEIN-RELATED"/>
    <property type="match status" value="1"/>
</dbReference>
<evidence type="ECO:0000259" key="9">
    <source>
        <dbReference type="PROSITE" id="PS50850"/>
    </source>
</evidence>
<evidence type="ECO:0000256" key="5">
    <source>
        <dbReference type="ARBA" id="ARBA00022989"/>
    </source>
</evidence>
<feature type="transmembrane region" description="Helical" evidence="8">
    <location>
        <begin position="397"/>
        <end position="417"/>
    </location>
</feature>
<feature type="transmembrane region" description="Helical" evidence="8">
    <location>
        <begin position="219"/>
        <end position="235"/>
    </location>
</feature>
<evidence type="ECO:0000256" key="6">
    <source>
        <dbReference type="ARBA" id="ARBA00023136"/>
    </source>
</evidence>
<dbReference type="Pfam" id="PF07690">
    <property type="entry name" value="MFS_1"/>
    <property type="match status" value="1"/>
</dbReference>
<dbReference type="PROSITE" id="PS50850">
    <property type="entry name" value="MFS"/>
    <property type="match status" value="1"/>
</dbReference>
<feature type="transmembrane region" description="Helical" evidence="8">
    <location>
        <begin position="423"/>
        <end position="443"/>
    </location>
</feature>
<evidence type="ECO:0000256" key="2">
    <source>
        <dbReference type="ARBA" id="ARBA00022448"/>
    </source>
</evidence>
<feature type="transmembrane region" description="Helical" evidence="8">
    <location>
        <begin position="68"/>
        <end position="91"/>
    </location>
</feature>
<dbReference type="NCBIfam" id="TIGR00711">
    <property type="entry name" value="efflux_EmrB"/>
    <property type="match status" value="1"/>
</dbReference>
<feature type="transmembrane region" description="Helical" evidence="8">
    <location>
        <begin position="38"/>
        <end position="56"/>
    </location>
</feature>
<name>A0A6G9HB34_9ACTN</name>
<feature type="transmembrane region" description="Helical" evidence="8">
    <location>
        <begin position="286"/>
        <end position="309"/>
    </location>
</feature>
<keyword evidence="6 8" id="KW-0472">Membrane</keyword>
<feature type="transmembrane region" description="Helical" evidence="8">
    <location>
        <begin position="356"/>
        <end position="377"/>
    </location>
</feature>
<dbReference type="KEGG" id="slia:HA039_30620"/>
<keyword evidence="4 8" id="KW-0812">Transmembrane</keyword>